<comment type="caution">
    <text evidence="2">The sequence shown here is derived from an EMBL/GenBank/DDBJ whole genome shotgun (WGS) entry which is preliminary data.</text>
</comment>
<evidence type="ECO:0000313" key="2">
    <source>
        <dbReference type="EMBL" id="KAK7572155.1"/>
    </source>
</evidence>
<reference evidence="2 3" key="1">
    <citation type="submission" date="2024-03" db="EMBL/GenBank/DDBJ databases">
        <title>Adaptation during the transition from Ophiocordyceps entomopathogen to insect associate is accompanied by gene loss and intensified selection.</title>
        <authorList>
            <person name="Ward C.M."/>
            <person name="Onetto C.A."/>
            <person name="Borneman A.R."/>
        </authorList>
    </citation>
    <scope>NUCLEOTIDE SEQUENCE [LARGE SCALE GENOMIC DNA]</scope>
    <source>
        <strain evidence="2">AWRI1</strain>
        <tissue evidence="2">Single Adult Female</tissue>
    </source>
</reference>
<gene>
    <name evidence="2" type="ORF">V9T40_014627</name>
</gene>
<feature type="region of interest" description="Disordered" evidence="1">
    <location>
        <begin position="119"/>
        <end position="149"/>
    </location>
</feature>
<evidence type="ECO:0000313" key="3">
    <source>
        <dbReference type="Proteomes" id="UP001367676"/>
    </source>
</evidence>
<evidence type="ECO:0000256" key="1">
    <source>
        <dbReference type="SAM" id="MobiDB-lite"/>
    </source>
</evidence>
<accession>A0AAN9T773</accession>
<name>A0AAN9T773_9HEMI</name>
<feature type="region of interest" description="Disordered" evidence="1">
    <location>
        <begin position="263"/>
        <end position="287"/>
    </location>
</feature>
<organism evidence="2 3">
    <name type="scientific">Parthenolecanium corni</name>
    <dbReference type="NCBI Taxonomy" id="536013"/>
    <lineage>
        <taxon>Eukaryota</taxon>
        <taxon>Metazoa</taxon>
        <taxon>Ecdysozoa</taxon>
        <taxon>Arthropoda</taxon>
        <taxon>Hexapoda</taxon>
        <taxon>Insecta</taxon>
        <taxon>Pterygota</taxon>
        <taxon>Neoptera</taxon>
        <taxon>Paraneoptera</taxon>
        <taxon>Hemiptera</taxon>
        <taxon>Sternorrhyncha</taxon>
        <taxon>Coccoidea</taxon>
        <taxon>Coccidae</taxon>
        <taxon>Parthenolecanium</taxon>
    </lineage>
</organism>
<protein>
    <submittedName>
        <fullName evidence="2">Uncharacterized protein</fullName>
    </submittedName>
</protein>
<keyword evidence="3" id="KW-1185">Reference proteome</keyword>
<sequence length="287" mass="32216">MSTQNTSASIDLSRQLLYYTIRLQNTDDNLHAWMRHILAYLTSATDELQPARLEPQEPHINQGEGCDGSCDCQTNTWVRELSYEQHCRKLLMSRVNVGDTNVGASVDEDSLRREASLVMESVNRSESAADSAETPMDIDDGLESEASSSASSEWDFLMYDSDSELDSMDERSYKPCGSDLLKLDSDYSSDFDEFSSNSEEELNDDEETLSNYTYNVRISTSLQLNAAGNTEQRTVKILRQCGASGNKTRAYRRRAARSATSTDYFYSGDSDDEGDELCAQWERPSST</sequence>
<proteinExistence type="predicted"/>
<dbReference type="Proteomes" id="UP001367676">
    <property type="component" value="Unassembled WGS sequence"/>
</dbReference>
<dbReference type="AlphaFoldDB" id="A0AAN9T773"/>
<dbReference type="EMBL" id="JBBCAQ010000038">
    <property type="protein sequence ID" value="KAK7572155.1"/>
    <property type="molecule type" value="Genomic_DNA"/>
</dbReference>